<dbReference type="HOGENOM" id="CLU_042941_2_3_1"/>
<dbReference type="Proteomes" id="UP000054337">
    <property type="component" value="Unassembled WGS sequence"/>
</dbReference>
<organism evidence="4 5">
    <name type="scientific">Bipolaris victoriae (strain FI3)</name>
    <name type="common">Victoria blight of oats agent</name>
    <name type="synonym">Cochliobolus victoriae</name>
    <dbReference type="NCBI Taxonomy" id="930091"/>
    <lineage>
        <taxon>Eukaryota</taxon>
        <taxon>Fungi</taxon>
        <taxon>Dikarya</taxon>
        <taxon>Ascomycota</taxon>
        <taxon>Pezizomycotina</taxon>
        <taxon>Dothideomycetes</taxon>
        <taxon>Pleosporomycetidae</taxon>
        <taxon>Pleosporales</taxon>
        <taxon>Pleosporineae</taxon>
        <taxon>Pleosporaceae</taxon>
        <taxon>Bipolaris</taxon>
    </lineage>
</organism>
<dbReference type="AlphaFoldDB" id="W7E3H2"/>
<gene>
    <name evidence="4" type="ORF">COCVIDRAFT_116522</name>
</gene>
<name>W7E3H2_BIPV3</name>
<sequence length="275" mass="31687">MEYFNAHSYQNLNSETAEDEFSPKQKEKPSLSQKIVVLYAIITFLLFTQLSSIVLITSKHSNPLGSYETGFSTEIHPNQNTLALHKVKFYGGVVFDENGTVSLSYEPGQPDYFGTPSLSVEAAWDKLLNHRFIKVEPKDWPKEAVRLGQQDLVRGSWRLEQVYLHFSLTSGLHALHCLNYVRKSLSPEYYESYRDKPEQSSKSLSHSGHLKHCLSQIHQNIMCHLDMTPTPRTWRPAPAGVHGQGLRHADTDQWHVCRNFEALRDWMYPLQEFHD</sequence>
<accession>W7E3H2</accession>
<dbReference type="EMBL" id="KI968976">
    <property type="protein sequence ID" value="EUN20505.1"/>
    <property type="molecule type" value="Genomic_DNA"/>
</dbReference>
<dbReference type="InterPro" id="IPR021765">
    <property type="entry name" value="UstYa-like"/>
</dbReference>
<dbReference type="PANTHER" id="PTHR33365:SF4">
    <property type="entry name" value="CYCLOCHLOROTINE BIOSYNTHESIS PROTEIN O"/>
    <property type="match status" value="1"/>
</dbReference>
<keyword evidence="3" id="KW-1133">Transmembrane helix</keyword>
<dbReference type="Pfam" id="PF11807">
    <property type="entry name" value="UstYa"/>
    <property type="match status" value="1"/>
</dbReference>
<dbReference type="GeneID" id="26250934"/>
<proteinExistence type="inferred from homology"/>
<feature type="transmembrane region" description="Helical" evidence="3">
    <location>
        <begin position="36"/>
        <end position="56"/>
    </location>
</feature>
<dbReference type="OrthoDB" id="3687641at2759"/>
<comment type="pathway">
    <text evidence="1">Mycotoxin biosynthesis.</text>
</comment>
<evidence type="ECO:0000313" key="4">
    <source>
        <dbReference type="EMBL" id="EUN20505.1"/>
    </source>
</evidence>
<evidence type="ECO:0000256" key="2">
    <source>
        <dbReference type="ARBA" id="ARBA00035112"/>
    </source>
</evidence>
<dbReference type="PANTHER" id="PTHR33365">
    <property type="entry name" value="YALI0B05434P"/>
    <property type="match status" value="1"/>
</dbReference>
<evidence type="ECO:0000313" key="5">
    <source>
        <dbReference type="Proteomes" id="UP000054337"/>
    </source>
</evidence>
<comment type="similarity">
    <text evidence="2">Belongs to the ustYa family.</text>
</comment>
<keyword evidence="5" id="KW-1185">Reference proteome</keyword>
<dbReference type="GO" id="GO:0043386">
    <property type="term" value="P:mycotoxin biosynthetic process"/>
    <property type="evidence" value="ECO:0007669"/>
    <property type="project" value="InterPro"/>
</dbReference>
<reference evidence="4 5" key="1">
    <citation type="journal article" date="2013" name="PLoS Genet.">
        <title>Comparative genome structure, secondary metabolite, and effector coding capacity across Cochliobolus pathogens.</title>
        <authorList>
            <person name="Condon B.J."/>
            <person name="Leng Y."/>
            <person name="Wu D."/>
            <person name="Bushley K.E."/>
            <person name="Ohm R.A."/>
            <person name="Otillar R."/>
            <person name="Martin J."/>
            <person name="Schackwitz W."/>
            <person name="Grimwood J."/>
            <person name="MohdZainudin N."/>
            <person name="Xue C."/>
            <person name="Wang R."/>
            <person name="Manning V.A."/>
            <person name="Dhillon B."/>
            <person name="Tu Z.J."/>
            <person name="Steffenson B.J."/>
            <person name="Salamov A."/>
            <person name="Sun H."/>
            <person name="Lowry S."/>
            <person name="LaButti K."/>
            <person name="Han J."/>
            <person name="Copeland A."/>
            <person name="Lindquist E."/>
            <person name="Barry K."/>
            <person name="Schmutz J."/>
            <person name="Baker S.E."/>
            <person name="Ciuffetti L.M."/>
            <person name="Grigoriev I.V."/>
            <person name="Zhong S."/>
            <person name="Turgeon B.G."/>
        </authorList>
    </citation>
    <scope>NUCLEOTIDE SEQUENCE [LARGE SCALE GENOMIC DNA]</scope>
    <source>
        <strain evidence="4 5">FI3</strain>
    </source>
</reference>
<evidence type="ECO:0000256" key="3">
    <source>
        <dbReference type="SAM" id="Phobius"/>
    </source>
</evidence>
<dbReference type="RefSeq" id="XP_014550079.1">
    <property type="nucleotide sequence ID" value="XM_014694593.1"/>
</dbReference>
<keyword evidence="3" id="KW-0472">Membrane</keyword>
<evidence type="ECO:0000256" key="1">
    <source>
        <dbReference type="ARBA" id="ARBA00004685"/>
    </source>
</evidence>
<keyword evidence="3" id="KW-0812">Transmembrane</keyword>
<protein>
    <submittedName>
        <fullName evidence="4">Uncharacterized protein</fullName>
    </submittedName>
</protein>